<dbReference type="GO" id="GO:0005886">
    <property type="term" value="C:plasma membrane"/>
    <property type="evidence" value="ECO:0007669"/>
    <property type="project" value="UniProtKB-SubCell"/>
</dbReference>
<evidence type="ECO:0000256" key="4">
    <source>
        <dbReference type="ARBA" id="ARBA00022538"/>
    </source>
</evidence>
<dbReference type="InterPro" id="IPR003280">
    <property type="entry name" value="2pore_dom_K_chnl"/>
</dbReference>
<comment type="subcellular location">
    <subcellularLocation>
        <location evidence="1">Cell membrane</location>
        <topology evidence="1">Multi-pass membrane protein</topology>
    </subcellularLocation>
</comment>
<comment type="similarity">
    <text evidence="2">Belongs to the two pore domain potassium channel (TC 1.A.1.8) family.</text>
</comment>
<evidence type="ECO:0000256" key="1">
    <source>
        <dbReference type="ARBA" id="ARBA00004651"/>
    </source>
</evidence>
<evidence type="ECO:0000256" key="8">
    <source>
        <dbReference type="ARBA" id="ARBA00023136"/>
    </source>
</evidence>
<keyword evidence="6" id="KW-0630">Potassium</keyword>
<keyword evidence="12" id="KW-1185">Reference proteome</keyword>
<dbReference type="PANTHER" id="PTHR11003:SF57">
    <property type="entry name" value="POTASSIUM CHANNEL SUBFAMILY K MEMBER 13"/>
    <property type="match status" value="1"/>
</dbReference>
<accession>A0A8C5WQQ1</accession>
<organism evidence="11 12">
    <name type="scientific">Laticauda laticaudata</name>
    <name type="common">Blue-ringed sea krait</name>
    <name type="synonym">Blue-lipped sea krait</name>
    <dbReference type="NCBI Taxonomy" id="8630"/>
    <lineage>
        <taxon>Eukaryota</taxon>
        <taxon>Metazoa</taxon>
        <taxon>Chordata</taxon>
        <taxon>Craniata</taxon>
        <taxon>Vertebrata</taxon>
        <taxon>Euteleostomi</taxon>
        <taxon>Lepidosauria</taxon>
        <taxon>Squamata</taxon>
        <taxon>Bifurcata</taxon>
        <taxon>Unidentata</taxon>
        <taxon>Episquamata</taxon>
        <taxon>Toxicofera</taxon>
        <taxon>Serpentes</taxon>
        <taxon>Colubroidea</taxon>
        <taxon>Elapidae</taxon>
        <taxon>Laticaudinae</taxon>
        <taxon>Laticauda</taxon>
    </lineage>
</organism>
<keyword evidence="6" id="KW-0406">Ion transport</keyword>
<dbReference type="AlphaFoldDB" id="A0A8C5WQQ1"/>
<evidence type="ECO:0000256" key="10">
    <source>
        <dbReference type="SAM" id="Phobius"/>
    </source>
</evidence>
<keyword evidence="3" id="KW-1003">Cell membrane</keyword>
<dbReference type="Ensembl" id="ENSLLTT00000006226.1">
    <property type="protein sequence ID" value="ENSLLTP00000005986.1"/>
    <property type="gene ID" value="ENSLLTG00000004584.1"/>
</dbReference>
<dbReference type="PRINTS" id="PR01588">
    <property type="entry name" value="THIKCHANNEL"/>
</dbReference>
<name>A0A8C5WQQ1_LATLA</name>
<dbReference type="GO" id="GO:0030322">
    <property type="term" value="P:stabilization of membrane potential"/>
    <property type="evidence" value="ECO:0007669"/>
    <property type="project" value="TreeGrafter"/>
</dbReference>
<keyword evidence="6" id="KW-0813">Transport</keyword>
<reference evidence="11" key="1">
    <citation type="submission" date="2025-08" db="UniProtKB">
        <authorList>
            <consortium name="Ensembl"/>
        </authorList>
    </citation>
    <scope>IDENTIFICATION</scope>
</reference>
<evidence type="ECO:0000256" key="3">
    <source>
        <dbReference type="ARBA" id="ARBA00022475"/>
    </source>
</evidence>
<dbReference type="PANTHER" id="PTHR11003">
    <property type="entry name" value="POTASSIUM CHANNEL, SUBFAMILY K"/>
    <property type="match status" value="1"/>
</dbReference>
<proteinExistence type="inferred from homology"/>
<keyword evidence="4" id="KW-0633">Potassium transport</keyword>
<dbReference type="Gene3D" id="1.10.287.70">
    <property type="match status" value="1"/>
</dbReference>
<keyword evidence="5 10" id="KW-0812">Transmembrane</keyword>
<evidence type="ECO:0000256" key="2">
    <source>
        <dbReference type="ARBA" id="ARBA00006666"/>
    </source>
</evidence>
<evidence type="ECO:0000256" key="6">
    <source>
        <dbReference type="ARBA" id="ARBA00022826"/>
    </source>
</evidence>
<sequence length="117" mass="13114">MACRGLCSCSSPTFGNLSEDTARFLLLAVLIILYMGCGAAIFSVIERPSELETLQKWQIKIENFSQKYNLALAELRDFLFEYESAYLIGVRVNTTRPQWDLIGAFFFVGTVVSTVGK</sequence>
<dbReference type="Proteomes" id="UP000694406">
    <property type="component" value="Unplaced"/>
</dbReference>
<dbReference type="GO" id="GO:0015271">
    <property type="term" value="F:outward rectifier potassium channel activity"/>
    <property type="evidence" value="ECO:0007669"/>
    <property type="project" value="TreeGrafter"/>
</dbReference>
<keyword evidence="6" id="KW-0631">Potassium channel</keyword>
<dbReference type="GeneTree" id="ENSGT00940000157960"/>
<keyword evidence="6" id="KW-0407">Ion channel</keyword>
<reference evidence="11" key="2">
    <citation type="submission" date="2025-09" db="UniProtKB">
        <authorList>
            <consortium name="Ensembl"/>
        </authorList>
    </citation>
    <scope>IDENTIFICATION</scope>
</reference>
<evidence type="ECO:0000256" key="5">
    <source>
        <dbReference type="ARBA" id="ARBA00022692"/>
    </source>
</evidence>
<evidence type="ECO:0000256" key="7">
    <source>
        <dbReference type="ARBA" id="ARBA00022989"/>
    </source>
</evidence>
<keyword evidence="7 10" id="KW-1133">Transmembrane helix</keyword>
<protein>
    <recommendedName>
        <fullName evidence="13">Potassium channel subfamily K member 13</fullName>
    </recommendedName>
</protein>
<keyword evidence="8 10" id="KW-0472">Membrane</keyword>
<evidence type="ECO:0000313" key="11">
    <source>
        <dbReference type="Ensembl" id="ENSLLTP00000005986.1"/>
    </source>
</evidence>
<dbReference type="GO" id="GO:0022841">
    <property type="term" value="F:potassium ion leak channel activity"/>
    <property type="evidence" value="ECO:0007669"/>
    <property type="project" value="TreeGrafter"/>
</dbReference>
<evidence type="ECO:0000313" key="12">
    <source>
        <dbReference type="Proteomes" id="UP000694406"/>
    </source>
</evidence>
<evidence type="ECO:0008006" key="13">
    <source>
        <dbReference type="Google" id="ProtNLM"/>
    </source>
</evidence>
<evidence type="ECO:0000256" key="9">
    <source>
        <dbReference type="ARBA" id="ARBA00034430"/>
    </source>
</evidence>
<feature type="transmembrane region" description="Helical" evidence="10">
    <location>
        <begin position="24"/>
        <end position="45"/>
    </location>
</feature>
<comment type="catalytic activity">
    <reaction evidence="9">
        <text>K(+)(in) = K(+)(out)</text>
        <dbReference type="Rhea" id="RHEA:29463"/>
        <dbReference type="ChEBI" id="CHEBI:29103"/>
    </reaction>
</comment>
<dbReference type="InterPro" id="IPR005410">
    <property type="entry name" value="2pore_dom_K_chnl_THIK"/>
</dbReference>
<dbReference type="SUPFAM" id="SSF81324">
    <property type="entry name" value="Voltage-gated potassium channels"/>
    <property type="match status" value="1"/>
</dbReference>